<reference evidence="4" key="1">
    <citation type="journal article" date="2016" name="Nature">
        <title>The genome of the seagrass Zostera marina reveals angiosperm adaptation to the sea.</title>
        <authorList>
            <person name="Olsen J.L."/>
            <person name="Rouze P."/>
            <person name="Verhelst B."/>
            <person name="Lin Y.-C."/>
            <person name="Bayer T."/>
            <person name="Collen J."/>
            <person name="Dattolo E."/>
            <person name="De Paoli E."/>
            <person name="Dittami S."/>
            <person name="Maumus F."/>
            <person name="Michel G."/>
            <person name="Kersting A."/>
            <person name="Lauritano C."/>
            <person name="Lohaus R."/>
            <person name="Toepel M."/>
            <person name="Tonon T."/>
            <person name="Vanneste K."/>
            <person name="Amirebrahimi M."/>
            <person name="Brakel J."/>
            <person name="Bostroem C."/>
            <person name="Chovatia M."/>
            <person name="Grimwood J."/>
            <person name="Jenkins J.W."/>
            <person name="Jueterbock A."/>
            <person name="Mraz A."/>
            <person name="Stam W.T."/>
            <person name="Tice H."/>
            <person name="Bornberg-Bauer E."/>
            <person name="Green P.J."/>
            <person name="Pearson G.A."/>
            <person name="Procaccini G."/>
            <person name="Duarte C.M."/>
            <person name="Schmutz J."/>
            <person name="Reusch T.B.H."/>
            <person name="Van de Peer Y."/>
        </authorList>
    </citation>
    <scope>NUCLEOTIDE SEQUENCE [LARGE SCALE GENOMIC DNA]</scope>
    <source>
        <strain evidence="4">cv. Finnish</strain>
    </source>
</reference>
<dbReference type="OrthoDB" id="678664at2759"/>
<dbReference type="PANTHER" id="PTHR46931:SF14">
    <property type="entry name" value="CRIB DOMAIN-CONTAINING PROTEIN RIC2"/>
    <property type="match status" value="1"/>
</dbReference>
<evidence type="ECO:0000259" key="2">
    <source>
        <dbReference type="PROSITE" id="PS50108"/>
    </source>
</evidence>
<feature type="region of interest" description="Disordered" evidence="1">
    <location>
        <begin position="91"/>
        <end position="111"/>
    </location>
</feature>
<gene>
    <name evidence="3" type="ORF">ZOSMA_113G00560</name>
</gene>
<dbReference type="InterPro" id="IPR036936">
    <property type="entry name" value="CRIB_dom_sf"/>
</dbReference>
<comment type="caution">
    <text evidence="3">The sequence shown here is derived from an EMBL/GenBank/DDBJ whole genome shotgun (WGS) entry which is preliminary data.</text>
</comment>
<dbReference type="GO" id="GO:0009860">
    <property type="term" value="P:pollen tube growth"/>
    <property type="evidence" value="ECO:0000318"/>
    <property type="project" value="GO_Central"/>
</dbReference>
<dbReference type="Gene3D" id="3.90.810.10">
    <property type="entry name" value="CRIB domain"/>
    <property type="match status" value="1"/>
</dbReference>
<dbReference type="PROSITE" id="PS50108">
    <property type="entry name" value="CRIB"/>
    <property type="match status" value="1"/>
</dbReference>
<dbReference type="CDD" id="cd00132">
    <property type="entry name" value="CRIB"/>
    <property type="match status" value="1"/>
</dbReference>
<evidence type="ECO:0000313" key="3">
    <source>
        <dbReference type="EMBL" id="KMZ75568.1"/>
    </source>
</evidence>
<dbReference type="Proteomes" id="UP000036987">
    <property type="component" value="Unassembled WGS sequence"/>
</dbReference>
<dbReference type="InterPro" id="IPR044509">
    <property type="entry name" value="RIC2/4"/>
</dbReference>
<dbReference type="SMART" id="SM00285">
    <property type="entry name" value="PBD"/>
    <property type="match status" value="1"/>
</dbReference>
<sequence>MMEKFVTLPFSLGCLSQPQREEDDHPKKMEKENVLSTGLQKLIKSFKEVLFSYDDDDDDDMEIGYPTDVKHVGHIGWDGFSKPNSLQNIMKDWNKPQSQSLPASASHKPFN</sequence>
<dbReference type="EMBL" id="LFYR01000158">
    <property type="protein sequence ID" value="KMZ75568.1"/>
    <property type="molecule type" value="Genomic_DNA"/>
</dbReference>
<accession>A0A0K9Q2S0</accession>
<name>A0A0K9Q2S0_ZOSMR</name>
<feature type="domain" description="CRIB" evidence="2">
    <location>
        <begin position="63"/>
        <end position="76"/>
    </location>
</feature>
<dbReference type="PANTHER" id="PTHR46931">
    <property type="entry name" value="CRIB DOMAIN-CONTAINING PROTEIN RIC2"/>
    <property type="match status" value="1"/>
</dbReference>
<evidence type="ECO:0000313" key="4">
    <source>
        <dbReference type="Proteomes" id="UP000036987"/>
    </source>
</evidence>
<protein>
    <submittedName>
        <fullName evidence="3">ROP-interactive CRIB motif-containing protein 4</fullName>
    </submittedName>
</protein>
<evidence type="ECO:0000256" key="1">
    <source>
        <dbReference type="SAM" id="MobiDB-lite"/>
    </source>
</evidence>
<dbReference type="AlphaFoldDB" id="A0A0K9Q2S0"/>
<dbReference type="GO" id="GO:0005886">
    <property type="term" value="C:plasma membrane"/>
    <property type="evidence" value="ECO:0000318"/>
    <property type="project" value="GO_Central"/>
</dbReference>
<proteinExistence type="predicted"/>
<dbReference type="InterPro" id="IPR000095">
    <property type="entry name" value="CRIB_dom"/>
</dbReference>
<keyword evidence="4" id="KW-1185">Reference proteome</keyword>
<organism evidence="3 4">
    <name type="scientific">Zostera marina</name>
    <name type="common">Eelgrass</name>
    <dbReference type="NCBI Taxonomy" id="29655"/>
    <lineage>
        <taxon>Eukaryota</taxon>
        <taxon>Viridiplantae</taxon>
        <taxon>Streptophyta</taxon>
        <taxon>Embryophyta</taxon>
        <taxon>Tracheophyta</taxon>
        <taxon>Spermatophyta</taxon>
        <taxon>Magnoliopsida</taxon>
        <taxon>Liliopsida</taxon>
        <taxon>Zosteraceae</taxon>
        <taxon>Zostera</taxon>
    </lineage>
</organism>
<dbReference type="Pfam" id="PF00786">
    <property type="entry name" value="PBD"/>
    <property type="match status" value="1"/>
</dbReference>